<comment type="similarity">
    <text evidence="10">Belongs to the TRAFAC class translation factor GTPase superfamily. Bms1-like GTPase family. BMS1 subfamily.</text>
</comment>
<feature type="compositionally biased region" description="Basic and acidic residues" evidence="11">
    <location>
        <begin position="1095"/>
        <end position="1135"/>
    </location>
</feature>
<dbReference type="Gene3D" id="3.40.50.300">
    <property type="entry name" value="P-loop containing nucleotide triphosphate hydrolases"/>
    <property type="match status" value="1"/>
</dbReference>
<organism evidence="13 14">
    <name type="scientific">Acrodontium crateriforme</name>
    <dbReference type="NCBI Taxonomy" id="150365"/>
    <lineage>
        <taxon>Eukaryota</taxon>
        <taxon>Fungi</taxon>
        <taxon>Dikarya</taxon>
        <taxon>Ascomycota</taxon>
        <taxon>Pezizomycotina</taxon>
        <taxon>Dothideomycetes</taxon>
        <taxon>Dothideomycetidae</taxon>
        <taxon>Mycosphaerellales</taxon>
        <taxon>Teratosphaeriaceae</taxon>
        <taxon>Acrodontium</taxon>
    </lineage>
</organism>
<dbReference type="InterPro" id="IPR012948">
    <property type="entry name" value="AARP2CN"/>
</dbReference>
<evidence type="ECO:0000256" key="10">
    <source>
        <dbReference type="ARBA" id="ARBA00061391"/>
    </source>
</evidence>
<dbReference type="PROSITE" id="PS51714">
    <property type="entry name" value="G_BMS1"/>
    <property type="match status" value="1"/>
</dbReference>
<evidence type="ECO:0000313" key="14">
    <source>
        <dbReference type="Proteomes" id="UP001303373"/>
    </source>
</evidence>
<evidence type="ECO:0000313" key="13">
    <source>
        <dbReference type="EMBL" id="WPG97998.1"/>
    </source>
</evidence>
<dbReference type="GO" id="GO:0000462">
    <property type="term" value="P:maturation of SSU-rRNA from tricistronic rRNA transcript (SSU-rRNA, 5.8S rRNA, LSU-rRNA)"/>
    <property type="evidence" value="ECO:0007669"/>
    <property type="project" value="TreeGrafter"/>
</dbReference>
<dbReference type="GO" id="GO:0005525">
    <property type="term" value="F:GTP binding"/>
    <property type="evidence" value="ECO:0007669"/>
    <property type="project" value="UniProtKB-KW"/>
</dbReference>
<dbReference type="InterPro" id="IPR039761">
    <property type="entry name" value="Bms1/Tsr1"/>
</dbReference>
<dbReference type="EMBL" id="CP138580">
    <property type="protein sequence ID" value="WPG97998.1"/>
    <property type="molecule type" value="Genomic_DNA"/>
</dbReference>
<dbReference type="GO" id="GO:0003924">
    <property type="term" value="F:GTPase activity"/>
    <property type="evidence" value="ECO:0007669"/>
    <property type="project" value="TreeGrafter"/>
</dbReference>
<dbReference type="PANTHER" id="PTHR12858:SF2">
    <property type="entry name" value="RIBOSOME BIOGENESIS PROTEIN BMS1 HOMOLOG"/>
    <property type="match status" value="1"/>
</dbReference>
<evidence type="ECO:0000256" key="6">
    <source>
        <dbReference type="ARBA" id="ARBA00022840"/>
    </source>
</evidence>
<feature type="compositionally biased region" description="Basic and acidic residues" evidence="11">
    <location>
        <begin position="519"/>
        <end position="531"/>
    </location>
</feature>
<keyword evidence="2" id="KW-0690">Ribosome biogenesis</keyword>
<feature type="region of interest" description="Disordered" evidence="11">
    <location>
        <begin position="621"/>
        <end position="719"/>
    </location>
</feature>
<keyword evidence="7" id="KW-0342">GTP-binding</keyword>
<feature type="compositionally biased region" description="Basic residues" evidence="11">
    <location>
        <begin position="9"/>
        <end position="20"/>
    </location>
</feature>
<feature type="compositionally biased region" description="Acidic residues" evidence="11">
    <location>
        <begin position="634"/>
        <end position="675"/>
    </location>
</feature>
<comment type="catalytic activity">
    <reaction evidence="9">
        <text>GTP + H2O = GDP + phosphate + H(+)</text>
        <dbReference type="Rhea" id="RHEA:19669"/>
        <dbReference type="ChEBI" id="CHEBI:15377"/>
        <dbReference type="ChEBI" id="CHEBI:15378"/>
        <dbReference type="ChEBI" id="CHEBI:37565"/>
        <dbReference type="ChEBI" id="CHEBI:43474"/>
        <dbReference type="ChEBI" id="CHEBI:58189"/>
    </reaction>
    <physiologicalReaction direction="left-to-right" evidence="9">
        <dbReference type="Rhea" id="RHEA:19670"/>
    </physiologicalReaction>
</comment>
<feature type="region of interest" description="Disordered" evidence="11">
    <location>
        <begin position="1"/>
        <end position="51"/>
    </location>
</feature>
<keyword evidence="3" id="KW-0597">Phosphoprotein</keyword>
<dbReference type="GO" id="GO:0034511">
    <property type="term" value="F:U3 snoRNA binding"/>
    <property type="evidence" value="ECO:0007669"/>
    <property type="project" value="TreeGrafter"/>
</dbReference>
<feature type="compositionally biased region" description="Basic residues" evidence="11">
    <location>
        <begin position="40"/>
        <end position="51"/>
    </location>
</feature>
<dbReference type="InterPro" id="IPR030387">
    <property type="entry name" value="G_Bms1/Tsr1_dom"/>
</dbReference>
<dbReference type="FunFam" id="3.40.50.300:FF:000105">
    <property type="entry name" value="BMS1 ribosome biogenesis factor"/>
    <property type="match status" value="1"/>
</dbReference>
<feature type="region of interest" description="Disordered" evidence="11">
    <location>
        <begin position="1095"/>
        <end position="1163"/>
    </location>
</feature>
<sequence length="1163" mass="132282">MAGEEQVHRPHRATKEKKKSAAGQPNPKAFAVSAPGKLAKQAKRSHDKREKRLHVPLVDRLPEEAPPLVVGVVGPPGVGKTTLIKSLVRRYTKQTLTSPTGPITVVTSKRRRLTFVESPSDSLAAAIDMAKIVDIVLLMIDGNFGFEMETMEFLNVLSSTGMPGNVFGILTHLDLFRKQDTLKAQKKRLKHRFWSELYQGAKLFYLSGVINGRYPDREVLNLSRFLSVMKNPRPLVWRNSHPYALADRMLDITPPTEIEENAKCDRTIALYGYLRGTNFPSNDAKVHIPGIGDLTVSQIEGLPDPCPTPYFQQAEEKAGVAKKRRRLGEKQKVIYAPMSDVGGVLVDKDAVYIDVKSNTFDAEDSDDEHERGLGEQMVVELQGERKLLGEDDQGISLFNKGKKLQSLDDDTINDTGRSSHRHARLADREADDDDEVDGEDFASDDSDDDADLEALQEAPKKIGKAKQDKDVEGDIAFADSDSDLGSISSVSDQELEDGEDEDDDEEDDSGSIEDEDDGESRWKNHMSERARSLHGRKQPYRVAELARLMYDDMLSTAQVIKQWRGEDKDSDDKDDEPEEGFFRRKKTEDDEAEDRMIPKHNYAALEEKWTDDDVIESFKAHFSSSRGTGANADELGDDEDGSDAEGDEDSEGDGEFEDLETGETNETTEPDDLEAEREKNAKRKEELKQRFEEEDREGFLNPKNANREANGQSAEQEFGEDEWYDAQKALLQKQQDINRREFEQLDNASRVRAEGYKAGTYARITLQNVPCEFVENFDSRFPLLIGGLQPTEERMGFVQVRIKRHRWHKKILKTNDPLIFSLGWRRFQTMPVYSIHENRIRNRMLKYTPEHMHCTGTFYGPLAAPNTGFCCVQSFSNKNPGFRIAATGVVLNVDEGTEIVKKLKLTGHPYKIFKNTAFIKDMFSTSLEIAKFEGASIKTVSGIRGQIKKALSKPEGNFRATFEDKVLMSDIVFLRAWYPIRPHRFYNVVTNLLDGKDAEGWNGMRLTGQVRAAQNIPTPKDQNSAYRKIEREERHFNPLRVPRKLQADLPFKSQITQMKPQSKKTYVQKRAIVADGEEKVARRLMQQVMTLRKEKVEKRRAKQEERKEPYRAKVKENEEKRREREKRERDEYWRREGKKRKGWADGESGGGGGDAGGKRRKKA</sequence>
<dbReference type="GO" id="GO:0030686">
    <property type="term" value="C:90S preribosome"/>
    <property type="evidence" value="ECO:0007669"/>
    <property type="project" value="TreeGrafter"/>
</dbReference>
<proteinExistence type="inferred from homology"/>
<dbReference type="AlphaFoldDB" id="A0AAQ3LY70"/>
<dbReference type="CDD" id="cd01882">
    <property type="entry name" value="BMS1"/>
    <property type="match status" value="1"/>
</dbReference>
<feature type="compositionally biased region" description="Acidic residues" evidence="11">
    <location>
        <begin position="493"/>
        <end position="518"/>
    </location>
</feature>
<evidence type="ECO:0000259" key="12">
    <source>
        <dbReference type="PROSITE" id="PS51714"/>
    </source>
</evidence>
<dbReference type="InterPro" id="IPR007034">
    <property type="entry name" value="BMS1_TSR1_C"/>
</dbReference>
<dbReference type="Pfam" id="PF08142">
    <property type="entry name" value="AARP2CN"/>
    <property type="match status" value="1"/>
</dbReference>
<dbReference type="PANTHER" id="PTHR12858">
    <property type="entry name" value="RIBOSOME BIOGENESIS PROTEIN"/>
    <property type="match status" value="1"/>
</dbReference>
<dbReference type="GO" id="GO:0005524">
    <property type="term" value="F:ATP binding"/>
    <property type="evidence" value="ECO:0007669"/>
    <property type="project" value="UniProtKB-KW"/>
</dbReference>
<dbReference type="InterPro" id="IPR037875">
    <property type="entry name" value="Bms1_N"/>
</dbReference>
<feature type="compositionally biased region" description="Polar residues" evidence="11">
    <location>
        <begin position="703"/>
        <end position="715"/>
    </location>
</feature>
<dbReference type="GO" id="GO:0032040">
    <property type="term" value="C:small-subunit processome"/>
    <property type="evidence" value="ECO:0007669"/>
    <property type="project" value="UniProtKB-ARBA"/>
</dbReference>
<protein>
    <submittedName>
        <fullName evidence="13">Ribosome biogenesis protein bms1</fullName>
    </submittedName>
</protein>
<keyword evidence="14" id="KW-1185">Reference proteome</keyword>
<keyword evidence="4" id="KW-0547">Nucleotide-binding</keyword>
<dbReference type="Proteomes" id="UP001303373">
    <property type="component" value="Chromosome 1"/>
</dbReference>
<keyword evidence="8" id="KW-0539">Nucleus</keyword>
<feature type="compositionally biased region" description="Basic and acidic residues" evidence="11">
    <location>
        <begin position="676"/>
        <end position="693"/>
    </location>
</feature>
<dbReference type="InterPro" id="IPR027417">
    <property type="entry name" value="P-loop_NTPase"/>
</dbReference>
<dbReference type="SUPFAM" id="SSF52540">
    <property type="entry name" value="P-loop containing nucleoside triphosphate hydrolases"/>
    <property type="match status" value="1"/>
</dbReference>
<dbReference type="Pfam" id="PF04950">
    <property type="entry name" value="RIBIOP_C"/>
    <property type="match status" value="1"/>
</dbReference>
<dbReference type="GO" id="GO:0005654">
    <property type="term" value="C:nucleoplasm"/>
    <property type="evidence" value="ECO:0007669"/>
    <property type="project" value="UniProtKB-ARBA"/>
</dbReference>
<evidence type="ECO:0000256" key="8">
    <source>
        <dbReference type="ARBA" id="ARBA00023242"/>
    </source>
</evidence>
<evidence type="ECO:0000256" key="5">
    <source>
        <dbReference type="ARBA" id="ARBA00022801"/>
    </source>
</evidence>
<dbReference type="GO" id="GO:0000479">
    <property type="term" value="P:endonucleolytic cleavage of tricistronic rRNA transcript (SSU-rRNA, 5.8S rRNA, LSU-rRNA)"/>
    <property type="evidence" value="ECO:0007669"/>
    <property type="project" value="TreeGrafter"/>
</dbReference>
<evidence type="ECO:0000256" key="7">
    <source>
        <dbReference type="ARBA" id="ARBA00023134"/>
    </source>
</evidence>
<feature type="domain" description="Bms1-type G" evidence="12">
    <location>
        <begin position="66"/>
        <end position="232"/>
    </location>
</feature>
<evidence type="ECO:0000256" key="1">
    <source>
        <dbReference type="ARBA" id="ARBA00004604"/>
    </source>
</evidence>
<dbReference type="SMART" id="SM00785">
    <property type="entry name" value="AARP2CN"/>
    <property type="match status" value="1"/>
</dbReference>
<evidence type="ECO:0000256" key="4">
    <source>
        <dbReference type="ARBA" id="ARBA00022741"/>
    </source>
</evidence>
<feature type="region of interest" description="Disordered" evidence="11">
    <location>
        <begin position="562"/>
        <end position="600"/>
    </location>
</feature>
<feature type="region of interest" description="Disordered" evidence="11">
    <location>
        <begin position="406"/>
        <end position="538"/>
    </location>
</feature>
<accession>A0AAQ3LY70</accession>
<evidence type="ECO:0000256" key="2">
    <source>
        <dbReference type="ARBA" id="ARBA00022517"/>
    </source>
</evidence>
<evidence type="ECO:0000256" key="9">
    <source>
        <dbReference type="ARBA" id="ARBA00049117"/>
    </source>
</evidence>
<reference evidence="13 14" key="1">
    <citation type="submission" date="2023-11" db="EMBL/GenBank/DDBJ databases">
        <title>An acidophilic fungus is an integral part of prey digestion in a carnivorous sundew plant.</title>
        <authorList>
            <person name="Tsai I.J."/>
        </authorList>
    </citation>
    <scope>NUCLEOTIDE SEQUENCE [LARGE SCALE GENOMIC DNA]</scope>
    <source>
        <strain evidence="13">169a</strain>
    </source>
</reference>
<dbReference type="SMART" id="SM01362">
    <property type="entry name" value="DUF663"/>
    <property type="match status" value="1"/>
</dbReference>
<feature type="compositionally biased region" description="Low complexity" evidence="11">
    <location>
        <begin position="483"/>
        <end position="492"/>
    </location>
</feature>
<evidence type="ECO:0000256" key="11">
    <source>
        <dbReference type="SAM" id="MobiDB-lite"/>
    </source>
</evidence>
<keyword evidence="6" id="KW-0067">ATP-binding</keyword>
<keyword evidence="5" id="KW-0378">Hydrolase</keyword>
<comment type="subcellular location">
    <subcellularLocation>
        <location evidence="1">Nucleus</location>
        <location evidence="1">Nucleolus</location>
    </subcellularLocation>
</comment>
<name>A0AAQ3LY70_9PEZI</name>
<feature type="compositionally biased region" description="Acidic residues" evidence="11">
    <location>
        <begin position="429"/>
        <end position="454"/>
    </location>
</feature>
<gene>
    <name evidence="13" type="ORF">R9X50_00078100</name>
</gene>
<evidence type="ECO:0000256" key="3">
    <source>
        <dbReference type="ARBA" id="ARBA00022553"/>
    </source>
</evidence>